<dbReference type="InterPro" id="IPR058625">
    <property type="entry name" value="MdtA-like_BSH"/>
</dbReference>
<dbReference type="InterPro" id="IPR058624">
    <property type="entry name" value="MdtA-like_HH"/>
</dbReference>
<dbReference type="GO" id="GO:0046677">
    <property type="term" value="P:response to antibiotic"/>
    <property type="evidence" value="ECO:0007669"/>
    <property type="project" value="TreeGrafter"/>
</dbReference>
<dbReference type="RefSeq" id="WP_087278732.1">
    <property type="nucleotide sequence ID" value="NZ_CP021455.1"/>
</dbReference>
<keyword evidence="3" id="KW-0175">Coiled coil</keyword>
<evidence type="ECO:0000259" key="7">
    <source>
        <dbReference type="Pfam" id="PF25917"/>
    </source>
</evidence>
<protein>
    <submittedName>
        <fullName evidence="10">Efflux transporter periplasmic adaptor subunit</fullName>
    </submittedName>
</protein>
<dbReference type="AlphaFoldDB" id="A0A1Y0EL35"/>
<evidence type="ECO:0000259" key="9">
    <source>
        <dbReference type="Pfam" id="PF25967"/>
    </source>
</evidence>
<dbReference type="InterPro" id="IPR006143">
    <property type="entry name" value="RND_pump_MFP"/>
</dbReference>
<dbReference type="KEGG" id="cser:CCO03_06360"/>
<dbReference type="InterPro" id="IPR058627">
    <property type="entry name" value="MdtA-like_C"/>
</dbReference>
<dbReference type="Pfam" id="PF25917">
    <property type="entry name" value="BSH_RND"/>
    <property type="match status" value="1"/>
</dbReference>
<name>A0A1Y0EL35_9BURK</name>
<dbReference type="GO" id="GO:0022857">
    <property type="term" value="F:transmembrane transporter activity"/>
    <property type="evidence" value="ECO:0007669"/>
    <property type="project" value="InterPro"/>
</dbReference>
<proteinExistence type="inferred from homology"/>
<evidence type="ECO:0000256" key="2">
    <source>
        <dbReference type="ARBA" id="ARBA00009477"/>
    </source>
</evidence>
<dbReference type="Gene3D" id="2.40.30.170">
    <property type="match status" value="1"/>
</dbReference>
<feature type="domain" description="Multidrug resistance protein MdtA-like alpha-helical hairpin" evidence="6">
    <location>
        <begin position="114"/>
        <end position="183"/>
    </location>
</feature>
<dbReference type="Proteomes" id="UP000196138">
    <property type="component" value="Chromosome"/>
</dbReference>
<evidence type="ECO:0000313" key="11">
    <source>
        <dbReference type="Proteomes" id="UP000196138"/>
    </source>
</evidence>
<dbReference type="OrthoDB" id="9783047at2"/>
<evidence type="ECO:0000259" key="8">
    <source>
        <dbReference type="Pfam" id="PF25944"/>
    </source>
</evidence>
<reference evidence="10 11" key="1">
    <citation type="submission" date="2017-05" db="EMBL/GenBank/DDBJ databases">
        <authorList>
            <person name="Song R."/>
            <person name="Chenine A.L."/>
            <person name="Ruprecht R.M."/>
        </authorList>
    </citation>
    <scope>NUCLEOTIDE SEQUENCE [LARGE SCALE GENOMIC DNA]</scope>
    <source>
        <strain evidence="10 11">DSM 26136</strain>
    </source>
</reference>
<dbReference type="NCBIfam" id="TIGR01730">
    <property type="entry name" value="RND_mfp"/>
    <property type="match status" value="1"/>
</dbReference>
<dbReference type="Gene3D" id="2.40.420.20">
    <property type="match status" value="1"/>
</dbReference>
<evidence type="ECO:0000256" key="4">
    <source>
        <dbReference type="SAM" id="MobiDB-lite"/>
    </source>
</evidence>
<gene>
    <name evidence="10" type="ORF">CCO03_06360</name>
</gene>
<dbReference type="PANTHER" id="PTHR30158">
    <property type="entry name" value="ACRA/E-RELATED COMPONENT OF DRUG EFFLUX TRANSPORTER"/>
    <property type="match status" value="1"/>
</dbReference>
<dbReference type="Pfam" id="PF25967">
    <property type="entry name" value="RND-MFP_C"/>
    <property type="match status" value="1"/>
</dbReference>
<feature type="coiled-coil region" evidence="3">
    <location>
        <begin position="114"/>
        <end position="179"/>
    </location>
</feature>
<keyword evidence="5" id="KW-0732">Signal</keyword>
<dbReference type="GO" id="GO:0030313">
    <property type="term" value="C:cell envelope"/>
    <property type="evidence" value="ECO:0007669"/>
    <property type="project" value="UniProtKB-SubCell"/>
</dbReference>
<feature type="compositionally biased region" description="Low complexity" evidence="4">
    <location>
        <begin position="388"/>
        <end position="405"/>
    </location>
</feature>
<feature type="region of interest" description="Disordered" evidence="4">
    <location>
        <begin position="382"/>
        <end position="405"/>
    </location>
</feature>
<organism evidence="10 11">
    <name type="scientific">Comamonas serinivorans</name>
    <dbReference type="NCBI Taxonomy" id="1082851"/>
    <lineage>
        <taxon>Bacteria</taxon>
        <taxon>Pseudomonadati</taxon>
        <taxon>Pseudomonadota</taxon>
        <taxon>Betaproteobacteria</taxon>
        <taxon>Burkholderiales</taxon>
        <taxon>Comamonadaceae</taxon>
        <taxon>Comamonas</taxon>
    </lineage>
</organism>
<feature type="domain" description="Multidrug resistance protein MdtA-like C-terminal permuted SH3" evidence="9">
    <location>
        <begin position="311"/>
        <end position="372"/>
    </location>
</feature>
<feature type="domain" description="Multidrug resistance protein MdtA-like barrel-sandwich hybrid" evidence="7">
    <location>
        <begin position="74"/>
        <end position="212"/>
    </location>
</feature>
<dbReference type="GO" id="GO:0005886">
    <property type="term" value="C:plasma membrane"/>
    <property type="evidence" value="ECO:0007669"/>
    <property type="project" value="TreeGrafter"/>
</dbReference>
<accession>A0A1Y0EL35</accession>
<evidence type="ECO:0000256" key="1">
    <source>
        <dbReference type="ARBA" id="ARBA00004196"/>
    </source>
</evidence>
<dbReference type="SUPFAM" id="SSF111369">
    <property type="entry name" value="HlyD-like secretion proteins"/>
    <property type="match status" value="1"/>
</dbReference>
<sequence length="405" mass="42979">MTSSPPPRGIVRAASFAAAAAVLLTVAACGQANGNKPASPPLEPPPAKVTVTRVAVHEVQQWDTFNGRIAAQESVEIRPRVTGYIDRVSFREGQAVRKGQVLFTIDARPYQAALANAQAQLQRARAAAALARTQDQRARDLLVDRAISTEEADTRAATLAQALANVQAAEAAVSSAQLELSFTEVRAPINGTASRALLTPGNLAQANQSVLSTVVSDNPVYVYFDADEQSLLRHRQTTPAEAGAPSRVVPVRVGLASDAGFPHAGEANFFDNRLDPQTGTISVRATLRNDSGLFTPGMFARVQMQDRTPFQAVLIDDKAVLTDQDRKYAFVVGADNRAERRELTLGRLHEGQRVVTAGLQAGDLLVVAGLQRIHYPGMPLAPQVSGQAASTEAQPAAASASASRQ</sequence>
<evidence type="ECO:0000313" key="10">
    <source>
        <dbReference type="EMBL" id="ARU04345.1"/>
    </source>
</evidence>
<dbReference type="Pfam" id="PF25944">
    <property type="entry name" value="Beta-barrel_RND"/>
    <property type="match status" value="1"/>
</dbReference>
<feature type="domain" description="Multidrug resistance protein MdtA-like beta-barrel" evidence="8">
    <location>
        <begin position="219"/>
        <end position="305"/>
    </location>
</feature>
<evidence type="ECO:0000256" key="5">
    <source>
        <dbReference type="SAM" id="SignalP"/>
    </source>
</evidence>
<comment type="subcellular location">
    <subcellularLocation>
        <location evidence="1">Cell envelope</location>
    </subcellularLocation>
</comment>
<feature type="chain" id="PRO_5012598202" evidence="5">
    <location>
        <begin position="33"/>
        <end position="405"/>
    </location>
</feature>
<dbReference type="PANTHER" id="PTHR30158:SF26">
    <property type="entry name" value="RESISTANCE-NODULATION-CELL DIVISION (RND) MULTIDRUG EFFLUX MEMBRANE FUSION PROTEIN MEXE"/>
    <property type="match status" value="1"/>
</dbReference>
<dbReference type="Pfam" id="PF25876">
    <property type="entry name" value="HH_MFP_RND"/>
    <property type="match status" value="1"/>
</dbReference>
<evidence type="ECO:0000256" key="3">
    <source>
        <dbReference type="SAM" id="Coils"/>
    </source>
</evidence>
<evidence type="ECO:0000259" key="6">
    <source>
        <dbReference type="Pfam" id="PF25876"/>
    </source>
</evidence>
<dbReference type="InterPro" id="IPR058626">
    <property type="entry name" value="MdtA-like_b-barrel"/>
</dbReference>
<dbReference type="Gene3D" id="1.10.287.470">
    <property type="entry name" value="Helix hairpin bin"/>
    <property type="match status" value="1"/>
</dbReference>
<dbReference type="EMBL" id="CP021455">
    <property type="protein sequence ID" value="ARU04345.1"/>
    <property type="molecule type" value="Genomic_DNA"/>
</dbReference>
<dbReference type="Gene3D" id="2.40.50.100">
    <property type="match status" value="1"/>
</dbReference>
<feature type="signal peptide" evidence="5">
    <location>
        <begin position="1"/>
        <end position="32"/>
    </location>
</feature>
<comment type="similarity">
    <text evidence="2">Belongs to the membrane fusion protein (MFP) (TC 8.A.1) family.</text>
</comment>
<keyword evidence="11" id="KW-1185">Reference proteome</keyword>